<dbReference type="Gene3D" id="2.30.30.90">
    <property type="match status" value="1"/>
</dbReference>
<dbReference type="GO" id="GO:0046914">
    <property type="term" value="F:transition metal ion binding"/>
    <property type="evidence" value="ECO:0007669"/>
    <property type="project" value="InterPro"/>
</dbReference>
<dbReference type="InterPro" id="IPR007167">
    <property type="entry name" value="Fe-transptr_FeoA-like"/>
</dbReference>
<dbReference type="InterPro" id="IPR052713">
    <property type="entry name" value="FeoA"/>
</dbReference>
<dbReference type="OrthoDB" id="9811076at2"/>
<dbReference type="PANTHER" id="PTHR42954:SF1">
    <property type="entry name" value="FERROUS IRON TRANSPORTER FEOA DOMAIN-CONTAINING PROTEIN"/>
    <property type="match status" value="1"/>
</dbReference>
<reference evidence="3 4" key="1">
    <citation type="journal article" date="2016" name="Antonie Van Leeuwenhoek">
        <title>Bacillus depressus sp. nov., isolated from soil of a sunflower field.</title>
        <authorList>
            <person name="Wei X."/>
            <person name="Xin D."/>
            <person name="Xin Y."/>
            <person name="Zhang H."/>
            <person name="Wang T."/>
            <person name="Zhang J."/>
        </authorList>
    </citation>
    <scope>NUCLEOTIDE SEQUENCE [LARGE SCALE GENOMIC DNA]</scope>
    <source>
        <strain evidence="3 4">BZ1</strain>
    </source>
</reference>
<proteinExistence type="predicted"/>
<comment type="caution">
    <text evidence="3">The sequence shown here is derived from an EMBL/GenBank/DDBJ whole genome shotgun (WGS) entry which is preliminary data.</text>
</comment>
<feature type="domain" description="Ferrous iron transporter FeoA-like" evidence="2">
    <location>
        <begin position="1"/>
        <end position="74"/>
    </location>
</feature>
<evidence type="ECO:0000259" key="2">
    <source>
        <dbReference type="SMART" id="SM00899"/>
    </source>
</evidence>
<dbReference type="Proteomes" id="UP000481030">
    <property type="component" value="Unassembled WGS sequence"/>
</dbReference>
<accession>A0A6L3V2X0</accession>
<dbReference type="SMART" id="SM00899">
    <property type="entry name" value="FeoA"/>
    <property type="match status" value="1"/>
</dbReference>
<keyword evidence="1" id="KW-0408">Iron</keyword>
<dbReference type="EMBL" id="WBOS01000007">
    <property type="protein sequence ID" value="KAB2333308.1"/>
    <property type="molecule type" value="Genomic_DNA"/>
</dbReference>
<evidence type="ECO:0000313" key="3">
    <source>
        <dbReference type="EMBL" id="KAB2333308.1"/>
    </source>
</evidence>
<keyword evidence="4" id="KW-1185">Reference proteome</keyword>
<dbReference type="InterPro" id="IPR038157">
    <property type="entry name" value="FeoA_core_dom"/>
</dbReference>
<evidence type="ECO:0000313" key="4">
    <source>
        <dbReference type="Proteomes" id="UP000481030"/>
    </source>
</evidence>
<dbReference type="Pfam" id="PF04023">
    <property type="entry name" value="FeoA"/>
    <property type="match status" value="1"/>
</dbReference>
<dbReference type="RefSeq" id="WP_151535732.1">
    <property type="nucleotide sequence ID" value="NZ_WBOS01000007.1"/>
</dbReference>
<sequence>MFLKDVHIGGKVRITTMNRMNDLVQRRLLDLGIMEGSVVKMKRILPLGGPVAIETKGQLIGIRRCDAKRIQVESV</sequence>
<dbReference type="AlphaFoldDB" id="A0A6L3V2X0"/>
<dbReference type="SUPFAM" id="SSF50037">
    <property type="entry name" value="C-terminal domain of transcriptional repressors"/>
    <property type="match status" value="1"/>
</dbReference>
<dbReference type="InterPro" id="IPR008988">
    <property type="entry name" value="Transcriptional_repressor_C"/>
</dbReference>
<protein>
    <submittedName>
        <fullName evidence="3">Ferrous iron transport protein A</fullName>
    </submittedName>
</protein>
<evidence type="ECO:0000256" key="1">
    <source>
        <dbReference type="ARBA" id="ARBA00023004"/>
    </source>
</evidence>
<name>A0A6L3V2X0_9BACI</name>
<gene>
    <name evidence="3" type="ORF">F7731_15735</name>
</gene>
<dbReference type="PANTHER" id="PTHR42954">
    <property type="entry name" value="FE(2+) TRANSPORT PROTEIN A"/>
    <property type="match status" value="1"/>
</dbReference>
<organism evidence="3 4">
    <name type="scientific">Cytobacillus depressus</name>
    <dbReference type="NCBI Taxonomy" id="1602942"/>
    <lineage>
        <taxon>Bacteria</taxon>
        <taxon>Bacillati</taxon>
        <taxon>Bacillota</taxon>
        <taxon>Bacilli</taxon>
        <taxon>Bacillales</taxon>
        <taxon>Bacillaceae</taxon>
        <taxon>Cytobacillus</taxon>
    </lineage>
</organism>